<dbReference type="RefSeq" id="WP_267282435.1">
    <property type="nucleotide sequence ID" value="NZ_JAOVZV010000019.1"/>
</dbReference>
<accession>A0ABT3Y7M2</accession>
<dbReference type="Proteomes" id="UP001070176">
    <property type="component" value="Unassembled WGS sequence"/>
</dbReference>
<keyword evidence="2" id="KW-1185">Reference proteome</keyword>
<evidence type="ECO:0000313" key="2">
    <source>
        <dbReference type="Proteomes" id="UP001070176"/>
    </source>
</evidence>
<sequence>MKLLTVKRTKNSLQLIDENEFLIGERLSGFFAGANERLKINDNIYKIKHSGFLYRNTKFFDSSGKLVVMIDFEKDRLFYYGQPYTEIYILKSNGWSNGSQSLHNFYNDEFIMRFDCKRSFFKSRYEIQIKEDFTNSIIILAFLQFNIKDLED</sequence>
<organism evidence="1 2">
    <name type="scientific">Chryseobacterium luquanense</name>
    <dbReference type="NCBI Taxonomy" id="2983766"/>
    <lineage>
        <taxon>Bacteria</taxon>
        <taxon>Pseudomonadati</taxon>
        <taxon>Bacteroidota</taxon>
        <taxon>Flavobacteriia</taxon>
        <taxon>Flavobacteriales</taxon>
        <taxon>Weeksellaceae</taxon>
        <taxon>Chryseobacterium group</taxon>
        <taxon>Chryseobacterium</taxon>
    </lineage>
</organism>
<gene>
    <name evidence="1" type="ORF">OEA66_16640</name>
</gene>
<dbReference type="EMBL" id="JAOVZV010000019">
    <property type="protein sequence ID" value="MCX8533976.1"/>
    <property type="molecule type" value="Genomic_DNA"/>
</dbReference>
<protein>
    <submittedName>
        <fullName evidence="1">Uncharacterized protein</fullName>
    </submittedName>
</protein>
<name>A0ABT3Y7M2_9FLAO</name>
<evidence type="ECO:0000313" key="1">
    <source>
        <dbReference type="EMBL" id="MCX8533976.1"/>
    </source>
</evidence>
<proteinExistence type="predicted"/>
<comment type="caution">
    <text evidence="1">The sequence shown here is derived from an EMBL/GenBank/DDBJ whole genome shotgun (WGS) entry which is preliminary data.</text>
</comment>
<reference evidence="1" key="1">
    <citation type="submission" date="2022-10" db="EMBL/GenBank/DDBJ databases">
        <title>Chryseobacterium sp. nov., a novel bacterial species.</title>
        <authorList>
            <person name="Cao Y."/>
        </authorList>
    </citation>
    <scope>NUCLEOTIDE SEQUENCE</scope>
    <source>
        <strain evidence="1">KC 927</strain>
    </source>
</reference>